<protein>
    <recommendedName>
        <fullName evidence="6">Nematode cuticle collagen N-terminal domain-containing protein</fullName>
    </recommendedName>
</protein>
<accession>A0AA36DD35</accession>
<proteinExistence type="predicted"/>
<dbReference type="PANTHER" id="PTHR24637:SF236">
    <property type="entry name" value="NEMATODE CUTICLE COLLAGEN N-TERMINAL DOMAIN-CONTAINING PROTEIN"/>
    <property type="match status" value="1"/>
</dbReference>
<evidence type="ECO:0000256" key="3">
    <source>
        <dbReference type="SAM" id="Phobius"/>
    </source>
</evidence>
<evidence type="ECO:0008006" key="6">
    <source>
        <dbReference type="Google" id="ProtNLM"/>
    </source>
</evidence>
<dbReference type="Proteomes" id="UP001177023">
    <property type="component" value="Unassembled WGS sequence"/>
</dbReference>
<keyword evidence="1" id="KW-0677">Repeat</keyword>
<reference evidence="4" key="1">
    <citation type="submission" date="2023-06" db="EMBL/GenBank/DDBJ databases">
        <authorList>
            <person name="Delattre M."/>
        </authorList>
    </citation>
    <scope>NUCLEOTIDE SEQUENCE</scope>
    <source>
        <strain evidence="4">AF72</strain>
    </source>
</reference>
<sequence>MPDYPKALIYTANSAAVLSVLALGTLVFSIPALFCVIHEMDTDLDLRRTEMSDLSKKMWDDLKGQQGEIRRARRQNYEEKGDVASAGEASTTTGPKPAPQLDESCPAGPKGAPGADGIPGPDGPDGVPGQSGENGGDEQMDGPGGACADCPAGPPGLPGYKGKRGPRGEKV</sequence>
<evidence type="ECO:0000313" key="4">
    <source>
        <dbReference type="EMBL" id="CAJ0584023.1"/>
    </source>
</evidence>
<gene>
    <name evidence="4" type="ORF">MSPICULIGERA_LOCUS22091</name>
</gene>
<comment type="caution">
    <text evidence="4">The sequence shown here is derived from an EMBL/GenBank/DDBJ whole genome shotgun (WGS) entry which is preliminary data.</text>
</comment>
<feature type="region of interest" description="Disordered" evidence="2">
    <location>
        <begin position="64"/>
        <end position="171"/>
    </location>
</feature>
<keyword evidence="3" id="KW-0812">Transmembrane</keyword>
<dbReference type="PANTHER" id="PTHR24637">
    <property type="entry name" value="COLLAGEN"/>
    <property type="match status" value="1"/>
</dbReference>
<feature type="compositionally biased region" description="Low complexity" evidence="2">
    <location>
        <begin position="106"/>
        <end position="128"/>
    </location>
</feature>
<keyword evidence="3" id="KW-0472">Membrane</keyword>
<feature type="non-terminal residue" evidence="4">
    <location>
        <position position="1"/>
    </location>
</feature>
<evidence type="ECO:0000256" key="1">
    <source>
        <dbReference type="ARBA" id="ARBA00022737"/>
    </source>
</evidence>
<dbReference type="EMBL" id="CATQJA010002665">
    <property type="protein sequence ID" value="CAJ0584023.1"/>
    <property type="molecule type" value="Genomic_DNA"/>
</dbReference>
<keyword evidence="5" id="KW-1185">Reference proteome</keyword>
<feature type="transmembrane region" description="Helical" evidence="3">
    <location>
        <begin position="15"/>
        <end position="37"/>
    </location>
</feature>
<evidence type="ECO:0000313" key="5">
    <source>
        <dbReference type="Proteomes" id="UP001177023"/>
    </source>
</evidence>
<dbReference type="AlphaFoldDB" id="A0AA36DD35"/>
<keyword evidence="3" id="KW-1133">Transmembrane helix</keyword>
<organism evidence="4 5">
    <name type="scientific">Mesorhabditis spiculigera</name>
    <dbReference type="NCBI Taxonomy" id="96644"/>
    <lineage>
        <taxon>Eukaryota</taxon>
        <taxon>Metazoa</taxon>
        <taxon>Ecdysozoa</taxon>
        <taxon>Nematoda</taxon>
        <taxon>Chromadorea</taxon>
        <taxon>Rhabditida</taxon>
        <taxon>Rhabditina</taxon>
        <taxon>Rhabditomorpha</taxon>
        <taxon>Rhabditoidea</taxon>
        <taxon>Rhabditidae</taxon>
        <taxon>Mesorhabditinae</taxon>
        <taxon>Mesorhabditis</taxon>
    </lineage>
</organism>
<name>A0AA36DD35_9BILA</name>
<evidence type="ECO:0000256" key="2">
    <source>
        <dbReference type="SAM" id="MobiDB-lite"/>
    </source>
</evidence>